<dbReference type="STRING" id="314283.MED297_18498"/>
<dbReference type="InterPro" id="IPR000831">
    <property type="entry name" value="Trp_repress"/>
</dbReference>
<keyword evidence="6" id="KW-0238">DNA-binding</keyword>
<dbReference type="InterPro" id="IPR010921">
    <property type="entry name" value="Trp_repressor/repl_initiator"/>
</dbReference>
<evidence type="ECO:0000256" key="1">
    <source>
        <dbReference type="ARBA" id="ARBA00004496"/>
    </source>
</evidence>
<dbReference type="InterPro" id="IPR038116">
    <property type="entry name" value="TrpR-like_sf"/>
</dbReference>
<evidence type="ECO:0000256" key="3">
    <source>
        <dbReference type="ARBA" id="ARBA00022490"/>
    </source>
</evidence>
<accession>A4BEX1</accession>
<dbReference type="GO" id="GO:0005737">
    <property type="term" value="C:cytoplasm"/>
    <property type="evidence" value="ECO:0007669"/>
    <property type="project" value="UniProtKB-SubCell"/>
</dbReference>
<evidence type="ECO:0000313" key="9">
    <source>
        <dbReference type="Proteomes" id="UP000005953"/>
    </source>
</evidence>
<dbReference type="HOGENOM" id="CLU_147939_2_0_6"/>
<proteinExistence type="inferred from homology"/>
<dbReference type="GO" id="GO:0003700">
    <property type="term" value="F:DNA-binding transcription factor activity"/>
    <property type="evidence" value="ECO:0007669"/>
    <property type="project" value="InterPro"/>
</dbReference>
<dbReference type="OrthoDB" id="5704033at2"/>
<evidence type="ECO:0000313" key="8">
    <source>
        <dbReference type="EMBL" id="EAR09306.1"/>
    </source>
</evidence>
<keyword evidence="9" id="KW-1185">Reference proteome</keyword>
<dbReference type="GO" id="GO:0043565">
    <property type="term" value="F:sequence-specific DNA binding"/>
    <property type="evidence" value="ECO:0007669"/>
    <property type="project" value="InterPro"/>
</dbReference>
<keyword evidence="4" id="KW-0678">Repressor</keyword>
<organism evidence="8 9">
    <name type="scientific">Reinekea blandensis MED297</name>
    <dbReference type="NCBI Taxonomy" id="314283"/>
    <lineage>
        <taxon>Bacteria</taxon>
        <taxon>Pseudomonadati</taxon>
        <taxon>Pseudomonadota</taxon>
        <taxon>Gammaproteobacteria</taxon>
        <taxon>Oceanospirillales</taxon>
        <taxon>Saccharospirillaceae</taxon>
        <taxon>Reinekea</taxon>
    </lineage>
</organism>
<evidence type="ECO:0000256" key="4">
    <source>
        <dbReference type="ARBA" id="ARBA00022491"/>
    </source>
</evidence>
<protein>
    <submittedName>
        <fullName evidence="8">Putative Trp operon transcriptional repressor</fullName>
    </submittedName>
</protein>
<evidence type="ECO:0000256" key="7">
    <source>
        <dbReference type="ARBA" id="ARBA00023163"/>
    </source>
</evidence>
<reference evidence="8 9" key="1">
    <citation type="submission" date="2006-02" db="EMBL/GenBank/DDBJ databases">
        <authorList>
            <person name="Pinhassi J."/>
            <person name="Pedros-Alio C."/>
            <person name="Ferriera S."/>
            <person name="Johnson J."/>
            <person name="Kravitz S."/>
            <person name="Halpern A."/>
            <person name="Remington K."/>
            <person name="Beeson K."/>
            <person name="Tran B."/>
            <person name="Rogers Y.-H."/>
            <person name="Friedman R."/>
            <person name="Venter J.C."/>
        </authorList>
    </citation>
    <scope>NUCLEOTIDE SEQUENCE [LARGE SCALE GENOMIC DNA]</scope>
    <source>
        <strain evidence="8 9">MED297</strain>
    </source>
</reference>
<dbReference type="EMBL" id="AAOE01000011">
    <property type="protein sequence ID" value="EAR09306.1"/>
    <property type="molecule type" value="Genomic_DNA"/>
</dbReference>
<evidence type="ECO:0000256" key="2">
    <source>
        <dbReference type="ARBA" id="ARBA00007027"/>
    </source>
</evidence>
<name>A4BEX1_9GAMM</name>
<dbReference type="PANTHER" id="PTHR38025">
    <property type="entry name" value="TRP OPERON REPRESSOR"/>
    <property type="match status" value="1"/>
</dbReference>
<dbReference type="Gene3D" id="1.10.1270.10">
    <property type="entry name" value="TrpR-like"/>
    <property type="match status" value="1"/>
</dbReference>
<dbReference type="PANTHER" id="PTHR38025:SF1">
    <property type="entry name" value="TRP OPERON REPRESSOR"/>
    <property type="match status" value="1"/>
</dbReference>
<sequence length="80" mass="9041">MNTFNPEKIALLDHLLSAESPEELDLRLEQLLTPTEYDEIIKRLQIFRMLEDGIPQRQIAQKLGVGIATVSRGARALKPS</sequence>
<keyword evidence="3" id="KW-0963">Cytoplasm</keyword>
<dbReference type="InterPro" id="IPR013335">
    <property type="entry name" value="Trp_repress_bac"/>
</dbReference>
<dbReference type="SUPFAM" id="SSF48295">
    <property type="entry name" value="TrpR-like"/>
    <property type="match status" value="1"/>
</dbReference>
<dbReference type="AlphaFoldDB" id="A4BEX1"/>
<comment type="caution">
    <text evidence="8">The sequence shown here is derived from an EMBL/GenBank/DDBJ whole genome shotgun (WGS) entry which is preliminary data.</text>
</comment>
<dbReference type="Pfam" id="PF01371">
    <property type="entry name" value="Trp_repressor"/>
    <property type="match status" value="1"/>
</dbReference>
<keyword evidence="5" id="KW-0805">Transcription regulation</keyword>
<evidence type="ECO:0000256" key="6">
    <source>
        <dbReference type="ARBA" id="ARBA00023125"/>
    </source>
</evidence>
<comment type="subcellular location">
    <subcellularLocation>
        <location evidence="1">Cytoplasm</location>
    </subcellularLocation>
</comment>
<dbReference type="Proteomes" id="UP000005953">
    <property type="component" value="Unassembled WGS sequence"/>
</dbReference>
<gene>
    <name evidence="8" type="ORF">MED297_18498</name>
</gene>
<evidence type="ECO:0000256" key="5">
    <source>
        <dbReference type="ARBA" id="ARBA00023015"/>
    </source>
</evidence>
<dbReference type="RefSeq" id="WP_008044210.1">
    <property type="nucleotide sequence ID" value="NZ_CH724151.1"/>
</dbReference>
<comment type="similarity">
    <text evidence="2">Belongs to the TrpR family.</text>
</comment>
<keyword evidence="7" id="KW-0804">Transcription</keyword>